<reference evidence="3" key="1">
    <citation type="submission" date="2013-01" db="EMBL/GenBank/DDBJ databases">
        <title>Draft Genome Sequence of a Mulberry Tree, Morus notabilis C.K. Schneid.</title>
        <authorList>
            <person name="He N."/>
            <person name="Zhao S."/>
        </authorList>
    </citation>
    <scope>NUCLEOTIDE SEQUENCE</scope>
</reference>
<evidence type="ECO:0000313" key="2">
    <source>
        <dbReference type="EMBL" id="EXB38516.1"/>
    </source>
</evidence>
<proteinExistence type="predicted"/>
<dbReference type="EMBL" id="KE343695">
    <property type="protein sequence ID" value="EXB38516.1"/>
    <property type="molecule type" value="Genomic_DNA"/>
</dbReference>
<evidence type="ECO:0000259" key="1">
    <source>
        <dbReference type="PROSITE" id="PS50838"/>
    </source>
</evidence>
<dbReference type="InterPro" id="IPR041898">
    <property type="entry name" value="MAGE_WH1"/>
</dbReference>
<dbReference type="Gene3D" id="1.10.10.1200">
    <property type="entry name" value="MAGE homology domain, winged helix WH1 motif"/>
    <property type="match status" value="1"/>
</dbReference>
<gene>
    <name evidence="2" type="ORF">L484_003092</name>
</gene>
<keyword evidence="3" id="KW-1185">Reference proteome</keyword>
<dbReference type="SMART" id="SM01373">
    <property type="entry name" value="MAGE"/>
    <property type="match status" value="1"/>
</dbReference>
<sequence length="235" mass="26405">MASSAEDLSQFDVSNEEKDRLVAEVIRYVLFKTHQTGGCPIKREELTQIVTKIYRQRALPGLVINEAAAKLASIFGYEMRELQRSRPSLANQGRSSQQSSTDAKSYVLMSKLPADVYRKFVEGDNAAHLTGFAFVVISIVHLSGGKIAEESLWHHLKRMGLDESTENHPVLGNTNQALETLVQQRYLQKYKVNGPESNNLFYELAERALDGPVAEKIKEYIEEIGKKDVTSEDDD</sequence>
<organism evidence="2 3">
    <name type="scientific">Morus notabilis</name>
    <dbReference type="NCBI Taxonomy" id="981085"/>
    <lineage>
        <taxon>Eukaryota</taxon>
        <taxon>Viridiplantae</taxon>
        <taxon>Streptophyta</taxon>
        <taxon>Embryophyta</taxon>
        <taxon>Tracheophyta</taxon>
        <taxon>Spermatophyta</taxon>
        <taxon>Magnoliopsida</taxon>
        <taxon>eudicotyledons</taxon>
        <taxon>Gunneridae</taxon>
        <taxon>Pentapetalae</taxon>
        <taxon>rosids</taxon>
        <taxon>fabids</taxon>
        <taxon>Rosales</taxon>
        <taxon>Moraceae</taxon>
        <taxon>Moreae</taxon>
        <taxon>Morus</taxon>
    </lineage>
</organism>
<name>W9R5I0_9ROSA</name>
<dbReference type="InterPro" id="IPR002190">
    <property type="entry name" value="MHD_dom"/>
</dbReference>
<dbReference type="GO" id="GO:0005634">
    <property type="term" value="C:nucleus"/>
    <property type="evidence" value="ECO:0007669"/>
    <property type="project" value="TreeGrafter"/>
</dbReference>
<dbReference type="PROSITE" id="PS50838">
    <property type="entry name" value="MAGE"/>
    <property type="match status" value="1"/>
</dbReference>
<evidence type="ECO:0000313" key="3">
    <source>
        <dbReference type="Proteomes" id="UP000030645"/>
    </source>
</evidence>
<dbReference type="Proteomes" id="UP000030645">
    <property type="component" value="Unassembled WGS sequence"/>
</dbReference>
<feature type="domain" description="MAGE" evidence="1">
    <location>
        <begin position="40"/>
        <end position="228"/>
    </location>
</feature>
<dbReference type="PANTHER" id="PTHR11736">
    <property type="entry name" value="MELANOMA-ASSOCIATED ANTIGEN MAGE ANTIGEN"/>
    <property type="match status" value="1"/>
</dbReference>
<protein>
    <recommendedName>
        <fullName evidence="1">MAGE domain-containing protein</fullName>
    </recommendedName>
</protein>
<dbReference type="InterPro" id="IPR037445">
    <property type="entry name" value="MAGE"/>
</dbReference>
<dbReference type="OrthoDB" id="205198at2759"/>
<dbReference type="PANTHER" id="PTHR11736:SF14">
    <property type="entry name" value="NSE3 HOMOLOG, SMC5-SMC6 COMPLEX COMPONENT"/>
    <property type="match status" value="1"/>
</dbReference>
<dbReference type="Pfam" id="PF01454">
    <property type="entry name" value="MAGE"/>
    <property type="match status" value="1"/>
</dbReference>
<dbReference type="KEGG" id="mnt:21386636"/>
<dbReference type="eggNOG" id="KOG4562">
    <property type="taxonomic scope" value="Eukaryota"/>
</dbReference>
<accession>W9R5I0</accession>
<dbReference type="STRING" id="981085.W9R5I0"/>
<dbReference type="AlphaFoldDB" id="W9R5I0"/>
<dbReference type="Gene3D" id="1.10.10.1210">
    <property type="entry name" value="MAGE homology domain, winged helix WH2 motif"/>
    <property type="match status" value="1"/>
</dbReference>
<dbReference type="InterPro" id="IPR041899">
    <property type="entry name" value="MAGE_WH2"/>
</dbReference>